<dbReference type="GeneID" id="110983888"/>
<reference evidence="4" key="1">
    <citation type="submission" date="2025-08" db="UniProtKB">
        <authorList>
            <consortium name="RefSeq"/>
        </authorList>
    </citation>
    <scope>IDENTIFICATION</scope>
</reference>
<accession>A0A8B7Z0T9</accession>
<feature type="non-terminal residue" evidence="4">
    <location>
        <position position="1"/>
    </location>
</feature>
<sequence>SESDKKTDEYKCQKHKDSAKQFYCKTCDELICQSCTVVEHAKPDRDITESEAAAEDFRETLTGTFAAINKDIKFIEVHLLDTDNTKKSFNENTVKARQEVQERAAEVIAKVKAEEKRILDDITTQEHKQNKHFDEHRKILSDLLQRKKHTLESAKDVTTNASVSNFLSLYPVIKEDIDNLNSHHPPKIQHKLWYLRFVKSQTADNVSFIGKVKQEGDEWELHHEFGKQGSGDGEFKSARGIAAATPDEIAVADWKNGRVVICNDQGPTGKFLAMGPNDVVAMSNQWVCADHGKVRVYQRDATLAYEFHTVLESEVGKTKVQLVSAAVLKNGNILVGDKKRMMLTEHKPGDGKLIHNKPVKIAPDWLAVMSNGWIVISDWDQGLVGIVDVSDGNPAPVTTIKPTINGQRVKYCNGVMSTNTGIFIAADTGLYTSGHIHQYDCTGHFVCCVVKGLYNPCGITLTADGQELAVADWHSVKIYHKV</sequence>
<dbReference type="RefSeq" id="XP_022099219.1">
    <property type="nucleotide sequence ID" value="XM_022243527.1"/>
</dbReference>
<organism evidence="3 4">
    <name type="scientific">Acanthaster planci</name>
    <name type="common">Crown-of-thorns starfish</name>
    <dbReference type="NCBI Taxonomy" id="133434"/>
    <lineage>
        <taxon>Eukaryota</taxon>
        <taxon>Metazoa</taxon>
        <taxon>Echinodermata</taxon>
        <taxon>Eleutherozoa</taxon>
        <taxon>Asterozoa</taxon>
        <taxon>Asteroidea</taxon>
        <taxon>Valvatacea</taxon>
        <taxon>Valvatida</taxon>
        <taxon>Acanthasteridae</taxon>
        <taxon>Acanthaster</taxon>
    </lineage>
</organism>
<dbReference type="Pfam" id="PF00643">
    <property type="entry name" value="zf-B_box"/>
    <property type="match status" value="1"/>
</dbReference>
<feature type="domain" description="B box-type" evidence="2">
    <location>
        <begin position="7"/>
        <end position="40"/>
    </location>
</feature>
<dbReference type="SUPFAM" id="SSF57845">
    <property type="entry name" value="B-box zinc-binding domain"/>
    <property type="match status" value="1"/>
</dbReference>
<keyword evidence="3" id="KW-1185">Reference proteome</keyword>
<dbReference type="AlphaFoldDB" id="A0A8B7Z0T9"/>
<evidence type="ECO:0000313" key="4">
    <source>
        <dbReference type="RefSeq" id="XP_022099219.1"/>
    </source>
</evidence>
<name>A0A8B7Z0T9_ACAPL</name>
<dbReference type="OMA" id="EWELHHE"/>
<dbReference type="GO" id="GO:0008270">
    <property type="term" value="F:zinc ion binding"/>
    <property type="evidence" value="ECO:0007669"/>
    <property type="project" value="UniProtKB-KW"/>
</dbReference>
<evidence type="ECO:0000313" key="3">
    <source>
        <dbReference type="Proteomes" id="UP000694845"/>
    </source>
</evidence>
<dbReference type="Gene3D" id="2.120.10.30">
    <property type="entry name" value="TolB, C-terminal domain"/>
    <property type="match status" value="1"/>
</dbReference>
<dbReference type="PANTHER" id="PTHR25462:SF296">
    <property type="entry name" value="MEIOTIC P26, ISOFORM F"/>
    <property type="match status" value="1"/>
</dbReference>
<dbReference type="PANTHER" id="PTHR25462">
    <property type="entry name" value="BONUS, ISOFORM C-RELATED"/>
    <property type="match status" value="1"/>
</dbReference>
<dbReference type="KEGG" id="aplc:110983888"/>
<keyword evidence="1" id="KW-0479">Metal-binding</keyword>
<protein>
    <submittedName>
        <fullName evidence="4">Uncharacterized protein LOC110983888</fullName>
    </submittedName>
</protein>
<dbReference type="Proteomes" id="UP000694845">
    <property type="component" value="Unplaced"/>
</dbReference>
<dbReference type="Gene3D" id="3.30.160.60">
    <property type="entry name" value="Classic Zinc Finger"/>
    <property type="match status" value="1"/>
</dbReference>
<evidence type="ECO:0000259" key="2">
    <source>
        <dbReference type="PROSITE" id="PS50119"/>
    </source>
</evidence>
<dbReference type="InterPro" id="IPR047153">
    <property type="entry name" value="TRIM45/56/19-like"/>
</dbReference>
<evidence type="ECO:0000256" key="1">
    <source>
        <dbReference type="PROSITE-ProRule" id="PRU00024"/>
    </source>
</evidence>
<dbReference type="InterPro" id="IPR000315">
    <property type="entry name" value="Znf_B-box"/>
</dbReference>
<dbReference type="PROSITE" id="PS50119">
    <property type="entry name" value="ZF_BBOX"/>
    <property type="match status" value="1"/>
</dbReference>
<dbReference type="InterPro" id="IPR011042">
    <property type="entry name" value="6-blade_b-propeller_TolB-like"/>
</dbReference>
<keyword evidence="1" id="KW-0862">Zinc</keyword>
<dbReference type="GO" id="GO:0061630">
    <property type="term" value="F:ubiquitin protein ligase activity"/>
    <property type="evidence" value="ECO:0007669"/>
    <property type="project" value="TreeGrafter"/>
</dbReference>
<dbReference type="SUPFAM" id="SSF101898">
    <property type="entry name" value="NHL repeat"/>
    <property type="match status" value="1"/>
</dbReference>
<proteinExistence type="predicted"/>
<keyword evidence="1" id="KW-0863">Zinc-finger</keyword>
<dbReference type="GO" id="GO:0005654">
    <property type="term" value="C:nucleoplasm"/>
    <property type="evidence" value="ECO:0007669"/>
    <property type="project" value="TreeGrafter"/>
</dbReference>
<gene>
    <name evidence="4" type="primary">LOC110983888</name>
</gene>